<gene>
    <name evidence="1" type="ORF">FB475_4444</name>
</gene>
<dbReference type="EMBL" id="VFMM01000002">
    <property type="protein sequence ID" value="TQJ11525.1"/>
    <property type="molecule type" value="Genomic_DNA"/>
</dbReference>
<dbReference type="OrthoDB" id="3820986at2"/>
<dbReference type="AlphaFoldDB" id="A0A542E866"/>
<name>A0A542E866_9ACTN</name>
<comment type="caution">
    <text evidence="1">The sequence shown here is derived from an EMBL/GenBank/DDBJ whole genome shotgun (WGS) entry which is preliminary data.</text>
</comment>
<protein>
    <submittedName>
        <fullName evidence="1">Dehydratase</fullName>
    </submittedName>
</protein>
<keyword evidence="2" id="KW-1185">Reference proteome</keyword>
<accession>A0A542E866</accession>
<proteinExistence type="predicted"/>
<evidence type="ECO:0000313" key="1">
    <source>
        <dbReference type="EMBL" id="TQJ11525.1"/>
    </source>
</evidence>
<dbReference type="Proteomes" id="UP000316298">
    <property type="component" value="Unassembled WGS sequence"/>
</dbReference>
<dbReference type="RefSeq" id="WP_141858472.1">
    <property type="nucleotide sequence ID" value="NZ_BAAAKA010000030.1"/>
</dbReference>
<organism evidence="1 2">
    <name type="scientific">Kribbella jejuensis</name>
    <dbReference type="NCBI Taxonomy" id="236068"/>
    <lineage>
        <taxon>Bacteria</taxon>
        <taxon>Bacillati</taxon>
        <taxon>Actinomycetota</taxon>
        <taxon>Actinomycetes</taxon>
        <taxon>Propionibacteriales</taxon>
        <taxon>Kribbellaceae</taxon>
        <taxon>Kribbella</taxon>
    </lineage>
</organism>
<sequence>MATYRSLVVILALLAPTDQPTASYSCRADTKFGKHTLSLRQGIDAQAPPVVSANTRFTIAINSQPGSLPTEVKGFKLQEVRDLTLRVPVPANASYVSARLLGGSGLNSTPSVQLEGNTAVLTVPGPIPGGASYQLPTLSVRLKSGRRGTTIETKLKGTSYDDPGLTLQAKIKWKFLSTTAPVACYPDPNPALTRTSVR</sequence>
<evidence type="ECO:0000313" key="2">
    <source>
        <dbReference type="Proteomes" id="UP000316298"/>
    </source>
</evidence>
<reference evidence="1 2" key="1">
    <citation type="submission" date="2019-06" db="EMBL/GenBank/DDBJ databases">
        <title>Sequencing the genomes of 1000 actinobacteria strains.</title>
        <authorList>
            <person name="Klenk H.-P."/>
        </authorList>
    </citation>
    <scope>NUCLEOTIDE SEQUENCE [LARGE SCALE GENOMIC DNA]</scope>
    <source>
        <strain evidence="1 2">DSM 17305</strain>
    </source>
</reference>